<dbReference type="InterPro" id="IPR025246">
    <property type="entry name" value="IS30-like_HTH"/>
</dbReference>
<dbReference type="GO" id="GO:0015074">
    <property type="term" value="P:DNA integration"/>
    <property type="evidence" value="ECO:0007669"/>
    <property type="project" value="InterPro"/>
</dbReference>
<dbReference type="GO" id="GO:0006313">
    <property type="term" value="P:DNA transposition"/>
    <property type="evidence" value="ECO:0007669"/>
    <property type="project" value="InterPro"/>
</dbReference>
<dbReference type="EMBL" id="AGXN01000007">
    <property type="protein sequence ID" value="EIY98443.1"/>
    <property type="molecule type" value="Genomic_DNA"/>
</dbReference>
<dbReference type="PANTHER" id="PTHR10948:SF23">
    <property type="entry name" value="TRANSPOSASE INSI FOR INSERTION SEQUENCE ELEMENT IS30A-RELATED"/>
    <property type="match status" value="1"/>
</dbReference>
<evidence type="ECO:0000256" key="1">
    <source>
        <dbReference type="ARBA" id="ARBA00002190"/>
    </source>
</evidence>
<evidence type="ECO:0000313" key="13">
    <source>
        <dbReference type="EMBL" id="EIY99900.1"/>
    </source>
</evidence>
<accession>A0A0E2ARF0</accession>
<evidence type="ECO:0000313" key="10">
    <source>
        <dbReference type="EMBL" id="EIY96478.1"/>
    </source>
</evidence>
<comment type="similarity">
    <text evidence="2">Belongs to the transposase IS30 family.</text>
</comment>
<comment type="caution">
    <text evidence="9">The sequence shown here is derived from an EMBL/GenBank/DDBJ whole genome shotgun (WGS) entry which is preliminary data.</text>
</comment>
<dbReference type="PROSITE" id="PS01043">
    <property type="entry name" value="TRANSPOSASE_IS30"/>
    <property type="match status" value="1"/>
</dbReference>
<organism evidence="9 14">
    <name type="scientific">Bacteroides fragilis CL07T12C05</name>
    <dbReference type="NCBI Taxonomy" id="997883"/>
    <lineage>
        <taxon>Bacteria</taxon>
        <taxon>Pseudomonadati</taxon>
        <taxon>Bacteroidota</taxon>
        <taxon>Bacteroidia</taxon>
        <taxon>Bacteroidales</taxon>
        <taxon>Bacteroidaceae</taxon>
        <taxon>Bacteroides</taxon>
    </lineage>
</organism>
<dbReference type="EMBL" id="AGXN01000022">
    <property type="protein sequence ID" value="EIY90968.1"/>
    <property type="molecule type" value="Genomic_DNA"/>
</dbReference>
<dbReference type="PROSITE" id="PS50994">
    <property type="entry name" value="INTEGRASE"/>
    <property type="match status" value="1"/>
</dbReference>
<dbReference type="AlphaFoldDB" id="A0A0E2ARF0"/>
<evidence type="ECO:0000313" key="8">
    <source>
        <dbReference type="EMBL" id="EIY96085.1"/>
    </source>
</evidence>
<dbReference type="InterPro" id="IPR051917">
    <property type="entry name" value="Transposase-Integrase"/>
</dbReference>
<dbReference type="EMBL" id="AGXN01000012">
    <property type="protein sequence ID" value="EIY96085.1"/>
    <property type="molecule type" value="Genomic_DNA"/>
</dbReference>
<dbReference type="InterPro" id="IPR053392">
    <property type="entry name" value="Transposase_IS30-like"/>
</dbReference>
<dbReference type="EMBL" id="AGXN01000005">
    <property type="protein sequence ID" value="EIY99900.1"/>
    <property type="molecule type" value="Genomic_DNA"/>
</dbReference>
<dbReference type="GO" id="GO:0004803">
    <property type="term" value="F:transposase activity"/>
    <property type="evidence" value="ECO:0007669"/>
    <property type="project" value="InterPro"/>
</dbReference>
<dbReference type="NCBIfam" id="NF033563">
    <property type="entry name" value="transpos_IS30"/>
    <property type="match status" value="1"/>
</dbReference>
<evidence type="ECO:0000256" key="2">
    <source>
        <dbReference type="ARBA" id="ARBA00006363"/>
    </source>
</evidence>
<dbReference type="GO" id="GO:0003677">
    <property type="term" value="F:DNA binding"/>
    <property type="evidence" value="ECO:0007669"/>
    <property type="project" value="UniProtKB-KW"/>
</dbReference>
<proteinExistence type="inferred from homology"/>
<dbReference type="Pfam" id="PF13936">
    <property type="entry name" value="HTH_38"/>
    <property type="match status" value="1"/>
</dbReference>
<dbReference type="Proteomes" id="UP000003879">
    <property type="component" value="Unassembled WGS sequence"/>
</dbReference>
<dbReference type="EMBL" id="AGXN01000012">
    <property type="protein sequence ID" value="EIY96478.1"/>
    <property type="molecule type" value="Genomic_DNA"/>
</dbReference>
<comment type="function">
    <text evidence="1">Required for the transposition of the insertion element.</text>
</comment>
<evidence type="ECO:0000256" key="5">
    <source>
        <dbReference type="ARBA" id="ARBA00023172"/>
    </source>
</evidence>
<keyword evidence="3" id="KW-0815">Transposition</keyword>
<dbReference type="GO" id="GO:0005829">
    <property type="term" value="C:cytosol"/>
    <property type="evidence" value="ECO:0007669"/>
    <property type="project" value="TreeGrafter"/>
</dbReference>
<dbReference type="PANTHER" id="PTHR10948">
    <property type="entry name" value="TRANSPOSASE"/>
    <property type="match status" value="1"/>
</dbReference>
<protein>
    <submittedName>
        <fullName evidence="9">Transposase for insertion sequence element</fullName>
    </submittedName>
</protein>
<dbReference type="InterPro" id="IPR001584">
    <property type="entry name" value="Integrase_cat-core"/>
</dbReference>
<evidence type="ECO:0000259" key="6">
    <source>
        <dbReference type="PROSITE" id="PS50994"/>
    </source>
</evidence>
<dbReference type="InterPro" id="IPR036397">
    <property type="entry name" value="RNaseH_sf"/>
</dbReference>
<evidence type="ECO:0000256" key="4">
    <source>
        <dbReference type="ARBA" id="ARBA00023125"/>
    </source>
</evidence>
<sequence length="326" mass="37994">MSKHITEEQRYAISMMLQIPMSKKAIAEAIGVDKSTVYREIKRNCDARSGSYSMELAQRKADRRKQQKHRKEVLTPAMRKRIIKLLKKGFSPEQIVGRSRLEGIAMVSHETIYRWIWEDKRRGGKLHKYLRRQGRRYAKRGSKNAGRGFIPGRVDIDERPEIVELKERFGDLEIDTIIGKNHKGAILTINDRATSRVWIRKLSGKEAIPVAKIAVWALRKVKNLIHTITADNGKEFAKHEEIAQKLEIKFYFCKPYHSWERGANENTNGLIRQYIPKGKDFSEVTNKQIKWIENKLNNRPRKRLGYLTPNEKFKQIINQNSVAFAS</sequence>
<keyword evidence="5" id="KW-0233">DNA recombination</keyword>
<dbReference type="PATRIC" id="fig|997883.3.peg.1167"/>
<dbReference type="Gene3D" id="3.30.420.10">
    <property type="entry name" value="Ribonuclease H-like superfamily/Ribonuclease H"/>
    <property type="match status" value="1"/>
</dbReference>
<dbReference type="RefSeq" id="WP_005794072.1">
    <property type="nucleotide sequence ID" value="NZ_JH724215.1"/>
</dbReference>
<gene>
    <name evidence="12" type="ORF">HMPREF1056_01098</name>
    <name evidence="13" type="ORF">HMPREF1056_01201</name>
    <name evidence="11" type="ORF">HMPREF1056_01312</name>
    <name evidence="8" type="ORF">HMPREF1056_01973</name>
    <name evidence="9" type="ORF">HMPREF1056_02353</name>
    <name evidence="10" type="ORF">HMPREF1056_02366</name>
    <name evidence="7" type="ORF">HMPREF1056_03751</name>
</gene>
<dbReference type="InterPro" id="IPR009057">
    <property type="entry name" value="Homeodomain-like_sf"/>
</dbReference>
<evidence type="ECO:0000256" key="3">
    <source>
        <dbReference type="ARBA" id="ARBA00022578"/>
    </source>
</evidence>
<keyword evidence="4" id="KW-0238">DNA-binding</keyword>
<dbReference type="GeneID" id="88859173"/>
<dbReference type="SUPFAM" id="SSF53098">
    <property type="entry name" value="Ribonuclease H-like"/>
    <property type="match status" value="1"/>
</dbReference>
<feature type="domain" description="Integrase catalytic" evidence="6">
    <location>
        <begin position="156"/>
        <end position="317"/>
    </location>
</feature>
<name>A0A0E2ARF0_BACFG</name>
<evidence type="ECO:0000313" key="14">
    <source>
        <dbReference type="Proteomes" id="UP000003879"/>
    </source>
</evidence>
<dbReference type="InterPro" id="IPR012337">
    <property type="entry name" value="RNaseH-like_sf"/>
</dbReference>
<dbReference type="EMBL" id="AGXN01000005">
    <property type="protein sequence ID" value="EIY99797.1"/>
    <property type="molecule type" value="Genomic_DNA"/>
</dbReference>
<reference evidence="9 14" key="1">
    <citation type="submission" date="2012-02" db="EMBL/GenBank/DDBJ databases">
        <title>The Genome Sequence of Bacteroides fragilis CL07T12C05.</title>
        <authorList>
            <consortium name="The Broad Institute Genome Sequencing Platform"/>
            <person name="Earl A."/>
            <person name="Ward D."/>
            <person name="Feldgarden M."/>
            <person name="Gevers D."/>
            <person name="Zitomersky N.L."/>
            <person name="Coyne M.J."/>
            <person name="Comstock L.E."/>
            <person name="Young S.K."/>
            <person name="Zeng Q."/>
            <person name="Gargeya S."/>
            <person name="Fitzgerald M."/>
            <person name="Haas B."/>
            <person name="Abouelleil A."/>
            <person name="Alvarado L."/>
            <person name="Arachchi H.M."/>
            <person name="Berlin A."/>
            <person name="Chapman S.B."/>
            <person name="Gearin G."/>
            <person name="Goldberg J."/>
            <person name="Griggs A."/>
            <person name="Gujja S."/>
            <person name="Hansen M."/>
            <person name="Heiman D."/>
            <person name="Howarth C."/>
            <person name="Larimer J."/>
            <person name="Lui A."/>
            <person name="MacDonald P.J.P."/>
            <person name="McCowen C."/>
            <person name="Montmayeur A."/>
            <person name="Murphy C."/>
            <person name="Neiman D."/>
            <person name="Pearson M."/>
            <person name="Priest M."/>
            <person name="Roberts A."/>
            <person name="Saif S."/>
            <person name="Shea T."/>
            <person name="Sisk P."/>
            <person name="Stolte C."/>
            <person name="Sykes S."/>
            <person name="Wortman J."/>
            <person name="Nusbaum C."/>
            <person name="Birren B."/>
        </authorList>
    </citation>
    <scope>NUCLEOTIDE SEQUENCE [LARGE SCALE GENOMIC DNA]</scope>
    <source>
        <strain evidence="9 14">CL07T12C05</strain>
    </source>
</reference>
<dbReference type="Pfam" id="PF00665">
    <property type="entry name" value="rve"/>
    <property type="match status" value="1"/>
</dbReference>
<evidence type="ECO:0000313" key="7">
    <source>
        <dbReference type="EMBL" id="EIY90968.1"/>
    </source>
</evidence>
<dbReference type="Gene3D" id="1.10.10.60">
    <property type="entry name" value="Homeodomain-like"/>
    <property type="match status" value="1"/>
</dbReference>
<evidence type="ECO:0000313" key="12">
    <source>
        <dbReference type="EMBL" id="EIY99797.1"/>
    </source>
</evidence>
<dbReference type="HOGENOM" id="CLU_035706_0_1_10"/>
<dbReference type="SUPFAM" id="SSF46689">
    <property type="entry name" value="Homeodomain-like"/>
    <property type="match status" value="1"/>
</dbReference>
<dbReference type="InterPro" id="IPR001598">
    <property type="entry name" value="Transposase_IS30_CS"/>
</dbReference>
<evidence type="ECO:0000313" key="11">
    <source>
        <dbReference type="EMBL" id="EIY98443.1"/>
    </source>
</evidence>
<dbReference type="EMBL" id="AGXN01000012">
    <property type="protein sequence ID" value="EIY96465.1"/>
    <property type="molecule type" value="Genomic_DNA"/>
</dbReference>
<evidence type="ECO:0000313" key="9">
    <source>
        <dbReference type="EMBL" id="EIY96465.1"/>
    </source>
</evidence>